<keyword evidence="2" id="KW-1133">Transmembrane helix</keyword>
<feature type="region of interest" description="Disordered" evidence="1">
    <location>
        <begin position="95"/>
        <end position="155"/>
    </location>
</feature>
<dbReference type="InterPro" id="IPR026870">
    <property type="entry name" value="Zinc_ribbon_dom"/>
</dbReference>
<keyword evidence="2" id="KW-0472">Membrane</keyword>
<evidence type="ECO:0000256" key="2">
    <source>
        <dbReference type="SAM" id="Phobius"/>
    </source>
</evidence>
<protein>
    <submittedName>
        <fullName evidence="4">Zinc-ribbon domain protein</fullName>
    </submittedName>
</protein>
<keyword evidence="2" id="KW-0812">Transmembrane</keyword>
<name>A0A8S5QZX7_9CAUD</name>
<reference evidence="4" key="1">
    <citation type="journal article" date="2021" name="Proc. Natl. Acad. Sci. U.S.A.">
        <title>A Catalog of Tens of Thousands of Viruses from Human Metagenomes Reveals Hidden Associations with Chronic Diseases.</title>
        <authorList>
            <person name="Tisza M.J."/>
            <person name="Buck C.B."/>
        </authorList>
    </citation>
    <scope>NUCLEOTIDE SEQUENCE</scope>
    <source>
        <strain evidence="4">CtvFN21</strain>
    </source>
</reference>
<proteinExistence type="predicted"/>
<feature type="domain" description="Zinc-ribbon" evidence="3">
    <location>
        <begin position="2"/>
        <end position="21"/>
    </location>
</feature>
<feature type="transmembrane region" description="Helical" evidence="2">
    <location>
        <begin position="66"/>
        <end position="92"/>
    </location>
</feature>
<feature type="compositionally biased region" description="Basic and acidic residues" evidence="1">
    <location>
        <begin position="143"/>
        <end position="155"/>
    </location>
</feature>
<feature type="compositionally biased region" description="Acidic residues" evidence="1">
    <location>
        <begin position="117"/>
        <end position="141"/>
    </location>
</feature>
<dbReference type="EMBL" id="BK015780">
    <property type="protein sequence ID" value="DAE24656.1"/>
    <property type="molecule type" value="Genomic_DNA"/>
</dbReference>
<organism evidence="4">
    <name type="scientific">Siphoviridae sp. ctvFN21</name>
    <dbReference type="NCBI Taxonomy" id="2826511"/>
    <lineage>
        <taxon>Viruses</taxon>
        <taxon>Duplodnaviria</taxon>
        <taxon>Heunggongvirae</taxon>
        <taxon>Uroviricota</taxon>
        <taxon>Caudoviricetes</taxon>
    </lineage>
</organism>
<evidence type="ECO:0000313" key="4">
    <source>
        <dbReference type="EMBL" id="DAE24656.1"/>
    </source>
</evidence>
<accession>A0A8S5QZX7</accession>
<dbReference type="Pfam" id="PF13240">
    <property type="entry name" value="Zn_Ribbon_1"/>
    <property type="match status" value="1"/>
</dbReference>
<evidence type="ECO:0000259" key="3">
    <source>
        <dbReference type="Pfam" id="PF13240"/>
    </source>
</evidence>
<sequence length="272" mass="30792">MKCPRCGKENKPNVSFCEACGLKFEQNPAPKQIQPVRRPVNNVPPLNMNIPAQPPKKRGSLKIWQIILITLGSVFAGIGVLFIFLMIVGLSMADDNSESNRYDTKPTYSYSSRVEETTEPVTEEETTEETTVEPTTEEPTTEEPTKDPAEAEQEFKDDCSTISFEDLSRNPDKYKGNKYKFTGKVIQVSEGWFDTVDLRINVTKKENQYLEGDYYTDTIYATIVIPEGEDRILEDDVITIWGTCDGSYTYTAILGNSVTLPKIDIEYYELNN</sequence>
<evidence type="ECO:0000256" key="1">
    <source>
        <dbReference type="SAM" id="MobiDB-lite"/>
    </source>
</evidence>